<proteinExistence type="predicted"/>
<dbReference type="KEGG" id="hakz:J0X25_14720"/>
<feature type="transmembrane region" description="Helical" evidence="1">
    <location>
        <begin position="64"/>
        <end position="89"/>
    </location>
</feature>
<keyword evidence="1" id="KW-0812">Transmembrane</keyword>
<dbReference type="Pfam" id="PF03779">
    <property type="entry name" value="SPW"/>
    <property type="match status" value="1"/>
</dbReference>
<reference evidence="3 4" key="1">
    <citation type="submission" date="2021-03" db="EMBL/GenBank/DDBJ databases">
        <title>Haloterrigena longa sp. nov. and Haloterrigena limicola sp. nov., extremely halophilic archaea isolated from a salt lake.</title>
        <authorList>
            <person name="Henglin C."/>
        </authorList>
    </citation>
    <scope>NUCLEOTIDE SEQUENCE [LARGE SCALE GENOMIC DNA]</scope>
    <source>
        <strain evidence="3 4">KZCA68</strain>
    </source>
</reference>
<keyword evidence="1" id="KW-1133">Transmembrane helix</keyword>
<evidence type="ECO:0000313" key="3">
    <source>
        <dbReference type="EMBL" id="QSW98632.1"/>
    </source>
</evidence>
<feature type="domain" description="SPW repeat-containing integral membrane" evidence="2">
    <location>
        <begin position="11"/>
        <end position="102"/>
    </location>
</feature>
<dbReference type="AlphaFoldDB" id="A0A8A2VE25"/>
<feature type="transmembrane region" description="Helical" evidence="1">
    <location>
        <begin position="34"/>
        <end position="52"/>
    </location>
</feature>
<feature type="transmembrane region" description="Helical" evidence="1">
    <location>
        <begin position="7"/>
        <end position="28"/>
    </location>
</feature>
<dbReference type="PROSITE" id="PS51257">
    <property type="entry name" value="PROKAR_LIPOPROTEIN"/>
    <property type="match status" value="1"/>
</dbReference>
<evidence type="ECO:0000256" key="1">
    <source>
        <dbReference type="SAM" id="Phobius"/>
    </source>
</evidence>
<dbReference type="EMBL" id="CP071462">
    <property type="protein sequence ID" value="QSW98632.1"/>
    <property type="molecule type" value="Genomic_DNA"/>
</dbReference>
<name>A0A8A2VE25_9EURY</name>
<dbReference type="GeneID" id="63188583"/>
<evidence type="ECO:0000259" key="2">
    <source>
        <dbReference type="Pfam" id="PF03779"/>
    </source>
</evidence>
<evidence type="ECO:0000313" key="4">
    <source>
        <dbReference type="Proteomes" id="UP000663203"/>
    </source>
</evidence>
<dbReference type="Proteomes" id="UP000663203">
    <property type="component" value="Chromosome"/>
</dbReference>
<accession>A0A8A2VE25</accession>
<keyword evidence="1" id="KW-0472">Membrane</keyword>
<organism evidence="3 4">
    <name type="scientific">Haloterrigena alkaliphila</name>
    <dbReference type="NCBI Taxonomy" id="2816475"/>
    <lineage>
        <taxon>Archaea</taxon>
        <taxon>Methanobacteriati</taxon>
        <taxon>Methanobacteriota</taxon>
        <taxon>Stenosarchaea group</taxon>
        <taxon>Halobacteria</taxon>
        <taxon>Halobacteriales</taxon>
        <taxon>Natrialbaceae</taxon>
        <taxon>Haloterrigena</taxon>
    </lineage>
</organism>
<dbReference type="InterPro" id="IPR005530">
    <property type="entry name" value="SPW"/>
</dbReference>
<protein>
    <submittedName>
        <fullName evidence="3">SPW repeat protein</fullName>
    </submittedName>
</protein>
<sequence>MDATTKLTAVGNGALGCWLIAAPFVLGAPAVGRWNDVLVGAAVAAAAGYNYVEDGDRPASATTAGVVAVLGCWLVVAPFALGLAGPALWNDVVCGTLVASFGSYDAYVASAVGRAPAVRATAE</sequence>
<keyword evidence="4" id="KW-1185">Reference proteome</keyword>
<gene>
    <name evidence="3" type="ORF">J0X25_14720</name>
</gene>
<dbReference type="RefSeq" id="WP_207288241.1">
    <property type="nucleotide sequence ID" value="NZ_CP071462.1"/>
</dbReference>